<name>A0ACB6RB37_9PLEO</name>
<gene>
    <name evidence="1" type="ORF">BDR25DRAFT_339460</name>
</gene>
<evidence type="ECO:0000313" key="2">
    <source>
        <dbReference type="Proteomes" id="UP000799755"/>
    </source>
</evidence>
<dbReference type="EMBL" id="MU003494">
    <property type="protein sequence ID" value="KAF2476454.1"/>
    <property type="molecule type" value="Genomic_DNA"/>
</dbReference>
<proteinExistence type="predicted"/>
<evidence type="ECO:0000313" key="1">
    <source>
        <dbReference type="EMBL" id="KAF2476454.1"/>
    </source>
</evidence>
<organism evidence="1 2">
    <name type="scientific">Lindgomyces ingoldianus</name>
    <dbReference type="NCBI Taxonomy" id="673940"/>
    <lineage>
        <taxon>Eukaryota</taxon>
        <taxon>Fungi</taxon>
        <taxon>Dikarya</taxon>
        <taxon>Ascomycota</taxon>
        <taxon>Pezizomycotina</taxon>
        <taxon>Dothideomycetes</taxon>
        <taxon>Pleosporomycetidae</taxon>
        <taxon>Pleosporales</taxon>
        <taxon>Lindgomycetaceae</taxon>
        <taxon>Lindgomyces</taxon>
    </lineage>
</organism>
<accession>A0ACB6RB37</accession>
<sequence length="714" mass="78407">MLILSPLAMVKLGPDVQSGTADAYSGYLPNGNIWGFSMMHESGTGGAPKYGVVSQMPALGNISNPLADLSQGRASADQAQVGYYKASLNNGVVVELAATDHTGLYQYSFPKGNSPSIVVDVSHVLPSFRGLGWEQHYSKGNFSFFPDGHYEGSGTYNNGWNLSPDWNIYFCGRFNEQPSSSNTFKGTGTTLASYDTSSSVSGTERLGAVFTFNNSNVTSRVGISYISSSKACHNLDKEVPDQTSFQSLVDKAKSTWNTQVFSKVQVSSTNAADLQLLYSSLYGMFLIPSNLTGENPGWSSEQPYYSDVFTLWDTHRCHTPLFHILEPVAYEEFICSLIDIWRHDGFMPDARSSNYNGRVQGGSNADSVLADAYVKGVRGCIRWDDGFTAMLTDAETTPPNNHDPKAPDSSTKEGRGALPDWLKYGYITPTFTRAVSRAVEYSANDFGLFQVAKGLGKKTEADKYLKRSRNWRNHWNPNCTSNGHSGFVVPRRADGSFIDQDPLNCGGCYWGDAYYEDNAWVYSMNALHDVATLKKFIGGDDKFVDRINKLFDLKIFNAGNEPGFTSPYLYNFVPGKQHLSAQRSRDISKLYNSGTGGLPGNSDAGAMESNILWQMIGLWPMTGQTTFLVLSPWFPQMTIELGNGKTLKISTTGGNKDTAFYVQSLKVNGKQWDKAWVTWQDIFENGGTMDFVLGSNVAEWSTGEPPPSPASGDQ</sequence>
<protein>
    <submittedName>
        <fullName evidence="1">Alpha-1,2-mannosidase family protein</fullName>
    </submittedName>
</protein>
<dbReference type="Proteomes" id="UP000799755">
    <property type="component" value="Unassembled WGS sequence"/>
</dbReference>
<reference evidence="1" key="1">
    <citation type="journal article" date="2020" name="Stud. Mycol.">
        <title>101 Dothideomycetes genomes: a test case for predicting lifestyles and emergence of pathogens.</title>
        <authorList>
            <person name="Haridas S."/>
            <person name="Albert R."/>
            <person name="Binder M."/>
            <person name="Bloem J."/>
            <person name="Labutti K."/>
            <person name="Salamov A."/>
            <person name="Andreopoulos B."/>
            <person name="Baker S."/>
            <person name="Barry K."/>
            <person name="Bills G."/>
            <person name="Bluhm B."/>
            <person name="Cannon C."/>
            <person name="Castanera R."/>
            <person name="Culley D."/>
            <person name="Daum C."/>
            <person name="Ezra D."/>
            <person name="Gonzalez J."/>
            <person name="Henrissat B."/>
            <person name="Kuo A."/>
            <person name="Liang C."/>
            <person name="Lipzen A."/>
            <person name="Lutzoni F."/>
            <person name="Magnuson J."/>
            <person name="Mondo S."/>
            <person name="Nolan M."/>
            <person name="Ohm R."/>
            <person name="Pangilinan J."/>
            <person name="Park H.-J."/>
            <person name="Ramirez L."/>
            <person name="Alfaro M."/>
            <person name="Sun H."/>
            <person name="Tritt A."/>
            <person name="Yoshinaga Y."/>
            <person name="Zwiers L.-H."/>
            <person name="Turgeon B."/>
            <person name="Goodwin S."/>
            <person name="Spatafora J."/>
            <person name="Crous P."/>
            <person name="Grigoriev I."/>
        </authorList>
    </citation>
    <scope>NUCLEOTIDE SEQUENCE</scope>
    <source>
        <strain evidence="1">ATCC 200398</strain>
    </source>
</reference>
<comment type="caution">
    <text evidence="1">The sequence shown here is derived from an EMBL/GenBank/DDBJ whole genome shotgun (WGS) entry which is preliminary data.</text>
</comment>
<keyword evidence="2" id="KW-1185">Reference proteome</keyword>